<dbReference type="AlphaFoldDB" id="A0A7C9TLW8"/>
<comment type="caution">
    <text evidence="2">The sequence shown here is derived from an EMBL/GenBank/DDBJ whole genome shotgun (WGS) entry which is preliminary data.</text>
</comment>
<dbReference type="Gene3D" id="3.50.50.60">
    <property type="entry name" value="FAD/NAD(P)-binding domain"/>
    <property type="match status" value="1"/>
</dbReference>
<dbReference type="RefSeq" id="WP_163459842.1">
    <property type="nucleotide sequence ID" value="NZ_JAAGOH010000048.1"/>
</dbReference>
<dbReference type="InterPro" id="IPR050816">
    <property type="entry name" value="Flavin-dep_Halogenase_NPB"/>
</dbReference>
<evidence type="ECO:0000313" key="2">
    <source>
        <dbReference type="EMBL" id="NDY93819.1"/>
    </source>
</evidence>
<dbReference type="Gene3D" id="3.30.9.100">
    <property type="match status" value="1"/>
</dbReference>
<dbReference type="EMBL" id="JAAGOH010000048">
    <property type="protein sequence ID" value="NDY93819.1"/>
    <property type="molecule type" value="Genomic_DNA"/>
</dbReference>
<dbReference type="InterPro" id="IPR036188">
    <property type="entry name" value="FAD/NAD-bd_sf"/>
</dbReference>
<evidence type="ECO:0008006" key="4">
    <source>
        <dbReference type="Google" id="ProtNLM"/>
    </source>
</evidence>
<proteinExistence type="predicted"/>
<gene>
    <name evidence="2" type="ORF">G3A44_21750</name>
</gene>
<accession>A0A7C9TLW8</accession>
<protein>
    <recommendedName>
        <fullName evidence="4">FAD-dependent oxidoreductase</fullName>
    </recommendedName>
</protein>
<feature type="compositionally biased region" description="Low complexity" evidence="1">
    <location>
        <begin position="326"/>
        <end position="338"/>
    </location>
</feature>
<keyword evidence="3" id="KW-1185">Reference proteome</keyword>
<name>A0A7C9TLW8_9BURK</name>
<organism evidence="2 3">
    <name type="scientific">Ideonella livida</name>
    <dbReference type="NCBI Taxonomy" id="2707176"/>
    <lineage>
        <taxon>Bacteria</taxon>
        <taxon>Pseudomonadati</taxon>
        <taxon>Pseudomonadota</taxon>
        <taxon>Betaproteobacteria</taxon>
        <taxon>Burkholderiales</taxon>
        <taxon>Sphaerotilaceae</taxon>
        <taxon>Ideonella</taxon>
    </lineage>
</organism>
<feature type="non-terminal residue" evidence="2">
    <location>
        <position position="1"/>
    </location>
</feature>
<reference evidence="2 3" key="1">
    <citation type="submission" date="2020-02" db="EMBL/GenBank/DDBJ databases">
        <title>Ideonella bacterium strain TBM-1.</title>
        <authorList>
            <person name="Chen W.-M."/>
        </authorList>
    </citation>
    <scope>NUCLEOTIDE SEQUENCE [LARGE SCALE GENOMIC DNA]</scope>
    <source>
        <strain evidence="2 3">TBM-1</strain>
    </source>
</reference>
<dbReference type="PANTHER" id="PTHR43747:SF1">
    <property type="entry name" value="SLR1998 PROTEIN"/>
    <property type="match status" value="1"/>
</dbReference>
<dbReference type="PANTHER" id="PTHR43747">
    <property type="entry name" value="FAD-BINDING PROTEIN"/>
    <property type="match status" value="1"/>
</dbReference>
<evidence type="ECO:0000313" key="3">
    <source>
        <dbReference type="Proteomes" id="UP000484255"/>
    </source>
</evidence>
<dbReference type="SUPFAM" id="SSF51905">
    <property type="entry name" value="FAD/NAD(P)-binding domain"/>
    <property type="match status" value="1"/>
</dbReference>
<evidence type="ECO:0000256" key="1">
    <source>
        <dbReference type="SAM" id="MobiDB-lite"/>
    </source>
</evidence>
<dbReference type="Proteomes" id="UP000484255">
    <property type="component" value="Unassembled WGS sequence"/>
</dbReference>
<feature type="region of interest" description="Disordered" evidence="1">
    <location>
        <begin position="319"/>
        <end position="338"/>
    </location>
</feature>
<sequence length="338" mass="36086">RVDDFARRRLPPGWQLDRPAFDAGLRQAAQDAGVALIAPARLLAAQLQHPGPAPHPGGATAARWWLQVEDAGAPPGGRPRALHARLLVEASGRRASLARLLGHRRLRLDHQVALVGQGPPARPLQDKPHPLAQRSFIEAVPDGWWYACQRPDGRRQLALMTDQDLARRLRHPAAWRTALAQAPQLSAWLADTRLPPSATGCDDDDNTTAAPHPVAAHSGCLASACGPGWLAVGDALMGLDPLSSSGVSGALRDGLDACHQVLLPWLAGAEPAGPGRAWGLRAQQAWQRFTTERQALHAQVHHWPDAPFWARRHAGAMPAVQGGASTPLTTPALPLTPA</sequence>